<dbReference type="OrthoDB" id="9445845at2759"/>
<reference evidence="2" key="5">
    <citation type="submission" date="2025-09" db="UniProtKB">
        <authorList>
            <consortium name="Ensembl"/>
        </authorList>
    </citation>
    <scope>IDENTIFICATION</scope>
</reference>
<protein>
    <submittedName>
        <fullName evidence="2">Paternally expressed 10</fullName>
    </submittedName>
</protein>
<dbReference type="GeneTree" id="ENSGT00950000183173"/>
<reference evidence="2 3" key="2">
    <citation type="journal article" date="2003" name="Nature">
        <title>The DNA sequence of human chromosome 7.</title>
        <authorList>
            <person name="Hillier L.W."/>
            <person name="Fulton R.S."/>
            <person name="Fulton L.A."/>
            <person name="Graves T.A."/>
            <person name="Pepin K.H."/>
            <person name="Wagner-McPherson C."/>
            <person name="Layman D."/>
            <person name="Maas J."/>
            <person name="Jaeger S."/>
            <person name="Walker R."/>
            <person name="Wylie K."/>
            <person name="Sekhon M."/>
            <person name="Becker M.C."/>
            <person name="O'Laughlin M.D."/>
            <person name="Schaller M.E."/>
            <person name="Fewell G.A."/>
            <person name="Delehaunty K.D."/>
            <person name="Miner T.L."/>
            <person name="Nash W.E."/>
            <person name="Cordes M."/>
            <person name="Du H."/>
            <person name="Sun H."/>
            <person name="Edwards J."/>
            <person name="Bradshaw-Cordum H."/>
            <person name="Ali J."/>
            <person name="Andrews S."/>
            <person name="Isak A."/>
            <person name="Vanbrunt A."/>
            <person name="Nguyen C."/>
            <person name="Du F."/>
            <person name="Lamar B."/>
            <person name="Courtney L."/>
            <person name="Kalicki J."/>
            <person name="Ozersky P."/>
            <person name="Bielicki L."/>
            <person name="Scott K."/>
            <person name="Holmes A."/>
            <person name="Harkins R."/>
            <person name="Harris A."/>
            <person name="Strong C.M."/>
            <person name="Hou S."/>
            <person name="Tomlinson C."/>
            <person name="Dauphin-Kohlberg S."/>
            <person name="Kozlowicz-Reilly A."/>
            <person name="Leonard S."/>
            <person name="Rohlfing T."/>
            <person name="Rock S.M."/>
            <person name="Tin-Wollam A.M."/>
            <person name="Abbott A."/>
            <person name="Minx P."/>
            <person name="Maupin R."/>
            <person name="Strowmatt C."/>
            <person name="Latreille P."/>
            <person name="Miller N."/>
            <person name="Johnson D."/>
            <person name="Murray J."/>
            <person name="Woessner J.P."/>
            <person name="Wendl M.C."/>
            <person name="Yang S.P."/>
            <person name="Schultz B.R."/>
            <person name="Wallis J.W."/>
            <person name="Spieth J."/>
            <person name="Bieri T.A."/>
            <person name="Nelson J.O."/>
            <person name="Berkowicz N."/>
            <person name="Wohldmann P.E."/>
            <person name="Cook L.L."/>
            <person name="Hickenbotham M.T."/>
            <person name="Eldred J."/>
            <person name="Williams D."/>
            <person name="Bedell J.A."/>
            <person name="Mardis E.R."/>
            <person name="Clifton S.W."/>
            <person name="Chissoe S.L."/>
            <person name="Marra M.A."/>
            <person name="Raymond C."/>
            <person name="Haugen E."/>
            <person name="Gillett W."/>
            <person name="Zhou Y."/>
            <person name="James R."/>
            <person name="Phelps K."/>
            <person name="Iadanoto S."/>
            <person name="Bubb K."/>
            <person name="Simms E."/>
            <person name="Levy R."/>
            <person name="Clendenning J."/>
            <person name="Kaul R."/>
            <person name="Kent W.J."/>
            <person name="Furey T.S."/>
            <person name="Baertsch R.A."/>
            <person name="Brent M.R."/>
            <person name="Keibler E."/>
            <person name="Flicek P."/>
            <person name="Bork P."/>
            <person name="Suyama M."/>
            <person name="Bailey J.A."/>
            <person name="Portnoy M.E."/>
            <person name="Torrents D."/>
            <person name="Chinwalla A.T."/>
            <person name="Gish W.R."/>
            <person name="Eddy S.R."/>
            <person name="McPherson J.D."/>
            <person name="Olson M.V."/>
            <person name="Eichler E.E."/>
            <person name="Green E.D."/>
            <person name="Waterston R.H."/>
            <person name="Wilson R.K."/>
        </authorList>
    </citation>
    <scope>NUCLEOTIDE SEQUENCE [LARGE SCALE GENOMIC DNA]</scope>
</reference>
<evidence type="ECO:0000256" key="1">
    <source>
        <dbReference type="SAM" id="MobiDB-lite"/>
    </source>
</evidence>
<dbReference type="EMBL" id="AC069292">
    <property type="status" value="NOT_ANNOTATED_CDS"/>
    <property type="molecule type" value="Genomic_DNA"/>
</dbReference>
<feature type="region of interest" description="Disordered" evidence="1">
    <location>
        <begin position="1"/>
        <end position="31"/>
    </location>
</feature>
<dbReference type="MassIVE" id="A0A087WYS2"/>
<dbReference type="Bgee" id="ENSG00000242265">
    <property type="expression patterns" value="Expressed in adrenal tissue and 194 other cell types or tissues"/>
</dbReference>
<organism evidence="2 3">
    <name type="scientific">Homo sapiens</name>
    <name type="common">Human</name>
    <dbReference type="NCBI Taxonomy" id="9606"/>
    <lineage>
        <taxon>Eukaryota</taxon>
        <taxon>Metazoa</taxon>
        <taxon>Chordata</taxon>
        <taxon>Craniata</taxon>
        <taxon>Vertebrata</taxon>
        <taxon>Euteleostomi</taxon>
        <taxon>Mammalia</taxon>
        <taxon>Eutheria</taxon>
        <taxon>Euarchontoglires</taxon>
        <taxon>Primates</taxon>
        <taxon>Haplorrhini</taxon>
        <taxon>Catarrhini</taxon>
        <taxon>Hominidae</taxon>
        <taxon>Homo</taxon>
    </lineage>
</organism>
<dbReference type="VEuPathDB" id="HostDB:ENSG00000242265"/>
<feature type="non-terminal residue" evidence="2">
    <location>
        <position position="31"/>
    </location>
</feature>
<dbReference type="HGNC" id="HGNC:14005">
    <property type="gene designation" value="PEG10"/>
</dbReference>
<reference evidence="2 3" key="1">
    <citation type="journal article" date="2001" name="Nature">
        <title>Initial sequencing and analysis of the human genome.</title>
        <authorList>
            <consortium name="International Human Genome Sequencing Consortium"/>
            <person name="Lander E.S."/>
            <person name="Linton L.M."/>
            <person name="Birren B."/>
            <person name="Nusbaum C."/>
            <person name="Zody M.C."/>
            <person name="Baldwin J."/>
            <person name="Devon K."/>
            <person name="Dewar K."/>
            <person name="Doyle M."/>
            <person name="FitzHugh W."/>
            <person name="Funke R."/>
            <person name="Gage D."/>
            <person name="Harris K."/>
            <person name="Heaford A."/>
            <person name="Howland J."/>
            <person name="Kann L."/>
            <person name="Lehoczky J."/>
            <person name="LeVine R."/>
            <person name="McEwan P."/>
            <person name="McKernan K."/>
            <person name="Meldrim J."/>
            <person name="Mesirov J.P."/>
            <person name="Miranda C."/>
            <person name="Morris W."/>
            <person name="Naylor J."/>
            <person name="Raymond C."/>
            <person name="Rosetti M."/>
            <person name="Santos R."/>
            <person name="Sheridan A."/>
            <person name="Sougnez C."/>
            <person name="Stange-Thomann N."/>
            <person name="Stojanovic N."/>
            <person name="Subramanian A."/>
            <person name="Wyman D."/>
            <person name="Rogers J."/>
            <person name="Sulston J."/>
            <person name="Ainscough R."/>
            <person name="Beck S."/>
            <person name="Bentley D."/>
            <person name="Burton J."/>
            <person name="Clee C."/>
            <person name="Carter N."/>
            <person name="Coulson A."/>
            <person name="Deadman R."/>
            <person name="Deloukas P."/>
            <person name="Dunham A."/>
            <person name="Dunham I."/>
            <person name="Durbin R."/>
            <person name="French L."/>
            <person name="Grafham D."/>
            <person name="Gregory S."/>
            <person name="Hubbard T."/>
            <person name="Humphray S."/>
            <person name="Hunt A."/>
            <person name="Jones M."/>
            <person name="Lloyd C."/>
            <person name="McMurray A."/>
            <person name="Matthews L."/>
            <person name="Mercer S."/>
            <person name="Milne S."/>
            <person name="Mullikin J.C."/>
            <person name="Mungall A."/>
            <person name="Plumb R."/>
            <person name="Ross M."/>
            <person name="Shownkeen R."/>
            <person name="Sims S."/>
            <person name="Waterston R.H."/>
            <person name="Wilson R.K."/>
            <person name="Hillier L.W."/>
            <person name="McPherson J.D."/>
            <person name="Marra M.A."/>
            <person name="Mardis E.R."/>
            <person name="Fulton L.A."/>
            <person name="Chinwalla A.T."/>
            <person name="Pepin K.H."/>
            <person name="Gish W.R."/>
            <person name="Chissoe S.L."/>
            <person name="Wendl M.C."/>
            <person name="Delehaunty K.D."/>
            <person name="Miner T.L."/>
            <person name="Delehaunty A."/>
            <person name="Kramer J.B."/>
            <person name="Cook L.L."/>
            <person name="Fulton R.S."/>
            <person name="Johnson D.L."/>
            <person name="Minx P.J."/>
            <person name="Clifton S.W."/>
            <person name="Hawkins T."/>
            <person name="Branscomb E."/>
            <person name="Predki P."/>
            <person name="Richardson P."/>
            <person name="Wenning S."/>
            <person name="Slezak T."/>
            <person name="Doggett N."/>
            <person name="Cheng J.F."/>
            <person name="Olsen A."/>
            <person name="Lucas S."/>
            <person name="Elkin C."/>
            <person name="Uberbacher E."/>
            <person name="Frazier M."/>
            <person name="Gibbs R.A."/>
            <person name="Muzny D.M."/>
            <person name="Scherer S.E."/>
            <person name="Bouck J.B."/>
            <person name="Sodergren E.J."/>
            <person name="Worley K.C."/>
            <person name="Rives C.M."/>
            <person name="Gorrell J.H."/>
            <person name="Metzker M.L."/>
            <person name="Naylor S.L."/>
            <person name="Kucherlapati R.S."/>
            <person name="Nelson D.L."/>
            <person name="Weinstock G.M."/>
            <person name="Sakaki Y."/>
            <person name="Fujiyama A."/>
            <person name="Hattori M."/>
            <person name="Yada T."/>
            <person name="Toyoda A."/>
            <person name="Itoh T."/>
            <person name="Kawagoe C."/>
            <person name="Watanabe H."/>
            <person name="Totoki Y."/>
            <person name="Taylor T."/>
            <person name="Weissenbach J."/>
            <person name="Heilig R."/>
            <person name="Saurin W."/>
            <person name="Artiguenave F."/>
            <person name="Brottier P."/>
            <person name="Bruls T."/>
            <person name="Pelletier E."/>
            <person name="Robert C."/>
            <person name="Wincker P."/>
            <person name="Smith D.R."/>
            <person name="Doucette-Stamm L."/>
            <person name="Rubenfield M."/>
            <person name="Weinstock K."/>
            <person name="Lee H.M."/>
            <person name="Dubois J."/>
            <person name="Rosenthal A."/>
            <person name="Platzer M."/>
            <person name="Nyakatura G."/>
            <person name="Taudien S."/>
            <person name="Rump A."/>
            <person name="Yang H."/>
            <person name="Yu J."/>
            <person name="Wang J."/>
            <person name="Huang G."/>
            <person name="Gu J."/>
            <person name="Hood L."/>
            <person name="Rowen L."/>
            <person name="Madan A."/>
            <person name="Qin S."/>
            <person name="Davis R.W."/>
            <person name="Federspiel N.A."/>
            <person name="Abola A.P."/>
            <person name="Proctor M.J."/>
            <person name="Myers R.M."/>
            <person name="Schmutz J."/>
            <person name="Dickson M."/>
            <person name="Grimwood J."/>
            <person name="Cox D.R."/>
            <person name="Olson M.V."/>
            <person name="Kaul R."/>
            <person name="Raymond C."/>
            <person name="Shimizu N."/>
            <person name="Kawasaki K."/>
            <person name="Minoshima S."/>
            <person name="Evans G.A."/>
            <person name="Athanasiou M."/>
            <person name="Schultz R."/>
            <person name="Roe B.A."/>
            <person name="Chen F."/>
            <person name="Pan H."/>
            <person name="Ramser J."/>
            <person name="Lehrach H."/>
            <person name="Reinhardt R."/>
            <person name="McCombie W.R."/>
            <person name="de la Bastide M."/>
            <person name="Dedhia N."/>
            <person name="Blocker H."/>
            <person name="Hornischer K."/>
            <person name="Nordsiek G."/>
            <person name="Agarwala R."/>
            <person name="Aravind L."/>
            <person name="Bailey J.A."/>
            <person name="Bateman A."/>
            <person name="Batzoglou S."/>
            <person name="Birney E."/>
            <person name="Bork P."/>
            <person name="Brown D.G."/>
            <person name="Burge C.B."/>
            <person name="Cerutti L."/>
            <person name="Chen H.C."/>
            <person name="Church D."/>
            <person name="Clamp M."/>
            <person name="Copley R.R."/>
            <person name="Doerks T."/>
            <person name="Eddy S.R."/>
            <person name="Eichler E.E."/>
            <person name="Furey T.S."/>
            <person name="Galagan J."/>
            <person name="Gilbert J.G."/>
            <person name="Harmon C."/>
            <person name="Hayashizaki Y."/>
            <person name="Haussler D."/>
            <person name="Hermjakob H."/>
            <person name="Hokamp K."/>
            <person name="Jang W."/>
            <person name="Johnson L.S."/>
            <person name="Jones T.A."/>
            <person name="Kasif S."/>
            <person name="Kaspryzk A."/>
            <person name="Kennedy S."/>
            <person name="Kent W.J."/>
            <person name="Kitts P."/>
            <person name="Koonin E.V."/>
            <person name="Korf I."/>
            <person name="Kulp D."/>
            <person name="Lancet D."/>
            <person name="Lowe T.M."/>
            <person name="McLysaght A."/>
            <person name="Mikkelsen T."/>
            <person name="Moran J.V."/>
            <person name="Mulder N."/>
            <person name="Pollara V.J."/>
            <person name="Ponting C.P."/>
            <person name="Schuler G."/>
            <person name="Schultz J."/>
            <person name="Slater G."/>
            <person name="Smit A.F."/>
            <person name="Stupka E."/>
            <person name="Szustakowski J."/>
            <person name="Thierry-Mieg D."/>
            <person name="Thierry-Mieg J."/>
            <person name="Wagner L."/>
            <person name="Wallis J."/>
            <person name="Wheeler R."/>
            <person name="Williams A."/>
            <person name="Wolf Y.I."/>
            <person name="Wolfe K.H."/>
            <person name="Yang S.P."/>
            <person name="Yeh R.F."/>
            <person name="Collins F."/>
            <person name="Guyer M.S."/>
            <person name="Peterson J."/>
            <person name="Felsenfeld A."/>
            <person name="Wetterstrand K.A."/>
            <person name="Patrinos A."/>
            <person name="Morgan M.J."/>
            <person name="de Jong P."/>
            <person name="Catanese J.J."/>
            <person name="Osoegawa K."/>
            <person name="Shizuya H."/>
            <person name="Choi S."/>
            <person name="Chen Y.J."/>
        </authorList>
    </citation>
    <scope>NUCLEOTIDE SEQUENCE [LARGE SCALE GENOMIC DNA]</scope>
</reference>
<reference evidence="2" key="4">
    <citation type="submission" date="2025-08" db="UniProtKB">
        <authorList>
            <consortium name="Ensembl"/>
        </authorList>
    </citation>
    <scope>IDENTIFICATION</scope>
</reference>
<name>A0A087WYS2_HUMAN</name>
<dbReference type="AlphaFoldDB" id="A0A087WYS2"/>
<accession>A0A087WYS2</accession>
<dbReference type="SMR" id="A0A087WYS2"/>
<keyword evidence="4 5" id="KW-1267">Proteomics identification</keyword>
<gene>
    <name evidence="2" type="primary">PEG10</name>
</gene>
<evidence type="ECO:0000313" key="3">
    <source>
        <dbReference type="Proteomes" id="UP000005640"/>
    </source>
</evidence>
<dbReference type="Antibodypedia" id="30119">
    <property type="antibodies" value="402 antibodies from 35 providers"/>
</dbReference>
<proteinExistence type="evidence at protein level"/>
<dbReference type="UCSC" id="uc064fly.1">
    <property type="organism name" value="human"/>
</dbReference>
<dbReference type="ChiTaRS" id="PEG10">
    <property type="organism name" value="human"/>
</dbReference>
<dbReference type="Ensembl" id="ENST00000613043.1">
    <property type="protein sequence ID" value="ENSP00000482046.1"/>
    <property type="gene ID" value="ENSG00000242265.6"/>
</dbReference>
<feature type="compositionally biased region" description="Basic and acidic residues" evidence="1">
    <location>
        <begin position="1"/>
        <end position="25"/>
    </location>
</feature>
<dbReference type="OpenTargets" id="ENSG00000242265"/>
<dbReference type="ExpressionAtlas" id="A0A087WYS2">
    <property type="expression patterns" value="baseline and differential"/>
</dbReference>
<dbReference type="HOGENOM" id="CLU_3401217_0_0_1"/>
<reference evidence="2 3" key="3">
    <citation type="journal article" date="2004" name="Nature">
        <title>Finishing the euchromatic sequence of the human genome.</title>
        <authorList>
            <consortium name="International Human Genome Sequencing Consortium"/>
        </authorList>
    </citation>
    <scope>NUCLEOTIDE SEQUENCE [LARGE SCALE GENOMIC DNA]</scope>
</reference>
<dbReference type="Proteomes" id="UP000005640">
    <property type="component" value="Chromosome 7"/>
</dbReference>
<sequence length="31" mass="3834">MTERRRDELSEEINNLREKVMKQSEENNNLQ</sequence>
<evidence type="ECO:0007829" key="4">
    <source>
        <dbReference type="PeptideAtlas" id="A0A087WYS2"/>
    </source>
</evidence>
<evidence type="ECO:0000313" key="2">
    <source>
        <dbReference type="Ensembl" id="ENSP00000482046.1"/>
    </source>
</evidence>
<evidence type="ECO:0007829" key="5">
    <source>
        <dbReference type="ProteomicsDB" id="A0A087WYS2"/>
    </source>
</evidence>
<dbReference type="OMA" id="FHCRMYS"/>
<keyword evidence="3" id="KW-1185">Reference proteome</keyword>